<reference evidence="2" key="1">
    <citation type="submission" date="2016-05" db="EMBL/GenBank/DDBJ databases">
        <title>Comparative genomics of biotechnologically important yeasts.</title>
        <authorList>
            <consortium name="DOE Joint Genome Institute"/>
            <person name="Riley R."/>
            <person name="Haridas S."/>
            <person name="Wolfe K.H."/>
            <person name="Lopes M.R."/>
            <person name="Hittinger C.T."/>
            <person name="Goker M."/>
            <person name="Salamov A."/>
            <person name="Wisecaver J."/>
            <person name="Long T.M."/>
            <person name="Aerts A.L."/>
            <person name="Barry K."/>
            <person name="Choi C."/>
            <person name="Clum A."/>
            <person name="Coughlan A.Y."/>
            <person name="Deshpande S."/>
            <person name="Douglass A.P."/>
            <person name="Hanson S.J."/>
            <person name="Klenk H.-P."/>
            <person name="Labutti K."/>
            <person name="Lapidus A."/>
            <person name="Lindquist E."/>
            <person name="Lipzen A."/>
            <person name="Meier-Kolthoff J.P."/>
            <person name="Ohm R.A."/>
            <person name="Otillar R.P."/>
            <person name="Pangilinan J."/>
            <person name="Peng Y."/>
            <person name="Rokas A."/>
            <person name="Rosa C.A."/>
            <person name="Scheuner C."/>
            <person name="Sibirny A.A."/>
            <person name="Slot J.C."/>
            <person name="Stielow J.B."/>
            <person name="Sun H."/>
            <person name="Kurtzman C.P."/>
            <person name="Blackwell M."/>
            <person name="Grigoriev I.V."/>
            <person name="Jeffries T.W."/>
        </authorList>
    </citation>
    <scope>NUCLEOTIDE SEQUENCE [LARGE SCALE GENOMIC DNA]</scope>
    <source>
        <strain evidence="2">DSM 1968</strain>
    </source>
</reference>
<evidence type="ECO:0000313" key="1">
    <source>
        <dbReference type="EMBL" id="ODV64496.1"/>
    </source>
</evidence>
<organism evidence="1 2">
    <name type="scientific">Ascoidea rubescens DSM 1968</name>
    <dbReference type="NCBI Taxonomy" id="1344418"/>
    <lineage>
        <taxon>Eukaryota</taxon>
        <taxon>Fungi</taxon>
        <taxon>Dikarya</taxon>
        <taxon>Ascomycota</taxon>
        <taxon>Saccharomycotina</taxon>
        <taxon>Saccharomycetes</taxon>
        <taxon>Ascoideaceae</taxon>
        <taxon>Ascoidea</taxon>
    </lineage>
</organism>
<dbReference type="InParanoid" id="A0A1D2VSB4"/>
<protein>
    <submittedName>
        <fullName evidence="1">Uncharacterized protein</fullName>
    </submittedName>
</protein>
<accession>A0A1D2VSB4</accession>
<dbReference type="Proteomes" id="UP000095038">
    <property type="component" value="Unassembled WGS sequence"/>
</dbReference>
<gene>
    <name evidence="1" type="ORF">ASCRUDRAFT_105719</name>
</gene>
<keyword evidence="2" id="KW-1185">Reference proteome</keyword>
<dbReference type="EMBL" id="KV454475">
    <property type="protein sequence ID" value="ODV64496.1"/>
    <property type="molecule type" value="Genomic_DNA"/>
</dbReference>
<proteinExistence type="predicted"/>
<sequence>MAKLSMLKNRLNSQKKISNLFCASASSAENRTNFRKFAPGQKKIGNTKCETLYYILLAVLIRSKNIISLSSITCESPIAMLEKGK</sequence>
<dbReference type="GeneID" id="30962260"/>
<dbReference type="RefSeq" id="XP_020050803.1">
    <property type="nucleotide sequence ID" value="XM_020188624.1"/>
</dbReference>
<dbReference type="AlphaFoldDB" id="A0A1D2VSB4"/>
<name>A0A1D2VSB4_9ASCO</name>
<evidence type="ECO:0000313" key="2">
    <source>
        <dbReference type="Proteomes" id="UP000095038"/>
    </source>
</evidence>